<dbReference type="EMBL" id="CP036272">
    <property type="protein sequence ID" value="QDT58843.1"/>
    <property type="molecule type" value="Genomic_DNA"/>
</dbReference>
<accession>A0A517SRX7</accession>
<evidence type="ECO:0000256" key="4">
    <source>
        <dbReference type="ARBA" id="ARBA00011245"/>
    </source>
</evidence>
<name>A0A517SRX7_9BACT</name>
<evidence type="ECO:0000313" key="12">
    <source>
        <dbReference type="EMBL" id="QDT58843.1"/>
    </source>
</evidence>
<dbReference type="OrthoDB" id="9810298at2"/>
<dbReference type="Pfam" id="PF01379">
    <property type="entry name" value="Porphobil_deam"/>
    <property type="match status" value="1"/>
</dbReference>
<evidence type="ECO:0000256" key="3">
    <source>
        <dbReference type="ARBA" id="ARBA00005638"/>
    </source>
</evidence>
<dbReference type="PANTHER" id="PTHR11557:SF0">
    <property type="entry name" value="PORPHOBILINOGEN DEAMINASE"/>
    <property type="match status" value="1"/>
</dbReference>
<dbReference type="HAMAP" id="MF_00260">
    <property type="entry name" value="Porphobil_deam"/>
    <property type="match status" value="1"/>
</dbReference>
<evidence type="ECO:0000256" key="8">
    <source>
        <dbReference type="HAMAP-Rule" id="MF_00260"/>
    </source>
</evidence>
<dbReference type="PRINTS" id="PR00151">
    <property type="entry name" value="PORPHBDMNASE"/>
</dbReference>
<evidence type="ECO:0000259" key="10">
    <source>
        <dbReference type="Pfam" id="PF01379"/>
    </source>
</evidence>
<evidence type="ECO:0000256" key="2">
    <source>
        <dbReference type="ARBA" id="ARBA00004735"/>
    </source>
</evidence>
<comment type="pathway">
    <text evidence="2">Porphyrin-containing compound metabolism; protoporphyrin-IX biosynthesis; coproporphyrinogen-III from 5-aminolevulinate: step 2/4.</text>
</comment>
<dbReference type="Pfam" id="PF03900">
    <property type="entry name" value="Porphobil_deamC"/>
    <property type="match status" value="1"/>
</dbReference>
<feature type="domain" description="Porphobilinogen deaminase C-terminal" evidence="11">
    <location>
        <begin position="273"/>
        <end position="359"/>
    </location>
</feature>
<comment type="similarity">
    <text evidence="3 8">Belongs to the HMBS family.</text>
</comment>
<evidence type="ECO:0000256" key="9">
    <source>
        <dbReference type="SAM" id="MobiDB-lite"/>
    </source>
</evidence>
<feature type="region of interest" description="Disordered" evidence="9">
    <location>
        <begin position="20"/>
        <end position="49"/>
    </location>
</feature>
<dbReference type="InterPro" id="IPR022418">
    <property type="entry name" value="Porphobilinogen_deaminase_C"/>
</dbReference>
<dbReference type="FunFam" id="3.40.190.10:FF:000005">
    <property type="entry name" value="Porphobilinogen deaminase"/>
    <property type="match status" value="1"/>
</dbReference>
<dbReference type="SUPFAM" id="SSF53850">
    <property type="entry name" value="Periplasmic binding protein-like II"/>
    <property type="match status" value="1"/>
</dbReference>
<gene>
    <name evidence="8 12" type="primary">hemC</name>
    <name evidence="12" type="ORF">SV7mr_13440</name>
</gene>
<dbReference type="EC" id="2.5.1.61" evidence="8"/>
<evidence type="ECO:0000256" key="5">
    <source>
        <dbReference type="ARBA" id="ARBA00022679"/>
    </source>
</evidence>
<dbReference type="NCBIfam" id="TIGR00212">
    <property type="entry name" value="hemC"/>
    <property type="match status" value="1"/>
</dbReference>
<organism evidence="12 13">
    <name type="scientific">Stieleria bergensis</name>
    <dbReference type="NCBI Taxonomy" id="2528025"/>
    <lineage>
        <taxon>Bacteria</taxon>
        <taxon>Pseudomonadati</taxon>
        <taxon>Planctomycetota</taxon>
        <taxon>Planctomycetia</taxon>
        <taxon>Pirellulales</taxon>
        <taxon>Pirellulaceae</taxon>
        <taxon>Stieleria</taxon>
    </lineage>
</organism>
<dbReference type="GO" id="GO:0005737">
    <property type="term" value="C:cytoplasm"/>
    <property type="evidence" value="ECO:0007669"/>
    <property type="project" value="UniProtKB-UniRule"/>
</dbReference>
<keyword evidence="5 8" id="KW-0808">Transferase</keyword>
<comment type="subunit">
    <text evidence="4 8">Monomer.</text>
</comment>
<dbReference type="InterPro" id="IPR000860">
    <property type="entry name" value="HemC"/>
</dbReference>
<dbReference type="GO" id="GO:0004418">
    <property type="term" value="F:hydroxymethylbilane synthase activity"/>
    <property type="evidence" value="ECO:0007669"/>
    <property type="project" value="UniProtKB-UniRule"/>
</dbReference>
<evidence type="ECO:0000256" key="6">
    <source>
        <dbReference type="ARBA" id="ARBA00023244"/>
    </source>
</evidence>
<feature type="modified residue" description="S-(dipyrrolylmethanemethyl)cysteine" evidence="8">
    <location>
        <position position="289"/>
    </location>
</feature>
<protein>
    <recommendedName>
        <fullName evidence="8">Porphobilinogen deaminase</fullName>
        <shortName evidence="8">PBG</shortName>
        <ecNumber evidence="8">2.5.1.61</ecNumber>
    </recommendedName>
    <alternativeName>
        <fullName evidence="8">Hydroxymethylbilane synthase</fullName>
        <shortName evidence="8">HMBS</shortName>
    </alternativeName>
    <alternativeName>
        <fullName evidence="8">Pre-uroporphyrinogen synthase</fullName>
    </alternativeName>
</protein>
<dbReference type="SUPFAM" id="SSF54782">
    <property type="entry name" value="Porphobilinogen deaminase (hydroxymethylbilane synthase), C-terminal domain"/>
    <property type="match status" value="1"/>
</dbReference>
<evidence type="ECO:0000259" key="11">
    <source>
        <dbReference type="Pfam" id="PF03900"/>
    </source>
</evidence>
<keyword evidence="6 8" id="KW-0627">Porphyrin biosynthesis</keyword>
<dbReference type="AlphaFoldDB" id="A0A517SRX7"/>
<dbReference type="PROSITE" id="PS00533">
    <property type="entry name" value="PORPHOBILINOGEN_DEAM"/>
    <property type="match status" value="1"/>
</dbReference>
<evidence type="ECO:0000256" key="1">
    <source>
        <dbReference type="ARBA" id="ARBA00002869"/>
    </source>
</evidence>
<reference evidence="12 13" key="1">
    <citation type="submission" date="2019-02" db="EMBL/GenBank/DDBJ databases">
        <title>Deep-cultivation of Planctomycetes and their phenomic and genomic characterization uncovers novel biology.</title>
        <authorList>
            <person name="Wiegand S."/>
            <person name="Jogler M."/>
            <person name="Boedeker C."/>
            <person name="Pinto D."/>
            <person name="Vollmers J."/>
            <person name="Rivas-Marin E."/>
            <person name="Kohn T."/>
            <person name="Peeters S.H."/>
            <person name="Heuer A."/>
            <person name="Rast P."/>
            <person name="Oberbeckmann S."/>
            <person name="Bunk B."/>
            <person name="Jeske O."/>
            <person name="Meyerdierks A."/>
            <person name="Storesund J.E."/>
            <person name="Kallscheuer N."/>
            <person name="Luecker S."/>
            <person name="Lage O.M."/>
            <person name="Pohl T."/>
            <person name="Merkel B.J."/>
            <person name="Hornburger P."/>
            <person name="Mueller R.-W."/>
            <person name="Bruemmer F."/>
            <person name="Labrenz M."/>
            <person name="Spormann A.M."/>
            <person name="Op den Camp H."/>
            <person name="Overmann J."/>
            <person name="Amann R."/>
            <person name="Jetten M.S.M."/>
            <person name="Mascher T."/>
            <person name="Medema M.H."/>
            <person name="Devos D.P."/>
            <person name="Kaster A.-K."/>
            <person name="Ovreas L."/>
            <person name="Rohde M."/>
            <person name="Galperin M.Y."/>
            <person name="Jogler C."/>
        </authorList>
    </citation>
    <scope>NUCLEOTIDE SEQUENCE [LARGE SCALE GENOMIC DNA]</scope>
    <source>
        <strain evidence="12 13">SV_7m_r</strain>
    </source>
</reference>
<sequence>MVEGAGFRFCILPEILQPRQTHVSSSDQSSNSASAASSPASPSTASLESDVSASSLRIATRESPLAMWQAEHVAALLSGHGTQVEIVPMVSSGDIDMSPIDGRRSVGVFTKRIQRALLQDEGDVAVHSMKDLPTEKHAELVLASCPDREIVTDCLVSPAGLSLDQLRQGAVIGTGSRRRAAQLKRVRPDLDIQPIRGNVQTRLKKMSDGQYDAIILAAAGIERLEMHDLPRVELPLDIMLPAPGQGALAIEVRRDDQAAFQQVALTSDPASMACTLAERTLLAALHGGCLAPIAALGTIETDEASGWSLNLIARVLSTDGTQQLEVQGKCEIDLDDRDPATGSVHQAAQLGLQLSQQLIEQGAKELIHDGRSE</sequence>
<comment type="miscellaneous">
    <text evidence="8">The porphobilinogen subunits are added to the dipyrromethane group.</text>
</comment>
<dbReference type="Proteomes" id="UP000315003">
    <property type="component" value="Chromosome"/>
</dbReference>
<proteinExistence type="inferred from homology"/>
<feature type="compositionally biased region" description="Low complexity" evidence="9">
    <location>
        <begin position="24"/>
        <end position="49"/>
    </location>
</feature>
<comment type="function">
    <text evidence="1 8">Tetrapolymerization of the monopyrrole PBG into the hydroxymethylbilane pre-uroporphyrinogen in several discrete steps.</text>
</comment>
<evidence type="ECO:0000256" key="7">
    <source>
        <dbReference type="ARBA" id="ARBA00048169"/>
    </source>
</evidence>
<feature type="domain" description="Porphobilinogen deaminase N-terminal" evidence="10">
    <location>
        <begin position="56"/>
        <end position="258"/>
    </location>
</feature>
<dbReference type="InterPro" id="IPR022419">
    <property type="entry name" value="Porphobilin_deaminase_cofac_BS"/>
</dbReference>
<dbReference type="CDD" id="cd00494">
    <property type="entry name" value="PBP2_HMBS"/>
    <property type="match status" value="1"/>
</dbReference>
<keyword evidence="13" id="KW-1185">Reference proteome</keyword>
<evidence type="ECO:0000313" key="13">
    <source>
        <dbReference type="Proteomes" id="UP000315003"/>
    </source>
</evidence>
<dbReference type="PIRSF" id="PIRSF001438">
    <property type="entry name" value="4pyrrol_synth_OHMeBilane_synth"/>
    <property type="match status" value="1"/>
</dbReference>
<dbReference type="GO" id="GO:0006782">
    <property type="term" value="P:protoporphyrinogen IX biosynthetic process"/>
    <property type="evidence" value="ECO:0007669"/>
    <property type="project" value="UniProtKB-UniRule"/>
</dbReference>
<comment type="catalytic activity">
    <reaction evidence="7 8">
        <text>4 porphobilinogen + H2O = hydroxymethylbilane + 4 NH4(+)</text>
        <dbReference type="Rhea" id="RHEA:13185"/>
        <dbReference type="ChEBI" id="CHEBI:15377"/>
        <dbReference type="ChEBI" id="CHEBI:28938"/>
        <dbReference type="ChEBI" id="CHEBI:57845"/>
        <dbReference type="ChEBI" id="CHEBI:58126"/>
        <dbReference type="EC" id="2.5.1.61"/>
    </reaction>
</comment>
<dbReference type="Gene3D" id="3.30.160.40">
    <property type="entry name" value="Porphobilinogen deaminase, C-terminal domain"/>
    <property type="match status" value="1"/>
</dbReference>
<dbReference type="InterPro" id="IPR022417">
    <property type="entry name" value="Porphobilin_deaminase_N"/>
</dbReference>
<dbReference type="InterPro" id="IPR036803">
    <property type="entry name" value="Porphobilinogen_deaminase_C_sf"/>
</dbReference>
<comment type="cofactor">
    <cofactor evidence="8">
        <name>dipyrromethane</name>
        <dbReference type="ChEBI" id="CHEBI:60342"/>
    </cofactor>
    <text evidence="8">Binds 1 dipyrromethane group covalently.</text>
</comment>
<dbReference type="PANTHER" id="PTHR11557">
    <property type="entry name" value="PORPHOBILINOGEN DEAMINASE"/>
    <property type="match status" value="1"/>
</dbReference>
<dbReference type="Gene3D" id="3.40.190.10">
    <property type="entry name" value="Periplasmic binding protein-like II"/>
    <property type="match status" value="2"/>
</dbReference>